<organism evidence="4 5">
    <name type="scientific">Halobellus ruber</name>
    <dbReference type="NCBI Taxonomy" id="2761102"/>
    <lineage>
        <taxon>Archaea</taxon>
        <taxon>Methanobacteriati</taxon>
        <taxon>Methanobacteriota</taxon>
        <taxon>Stenosarchaea group</taxon>
        <taxon>Halobacteria</taxon>
        <taxon>Halobacteriales</taxon>
        <taxon>Haloferacaceae</taxon>
        <taxon>Halobellus</taxon>
    </lineage>
</organism>
<dbReference type="PANTHER" id="PTHR43757:SF2">
    <property type="entry name" value="AMINOMETHYLTRANSFERASE, MITOCHONDRIAL"/>
    <property type="match status" value="1"/>
</dbReference>
<evidence type="ECO:0000313" key="4">
    <source>
        <dbReference type="EMBL" id="MBB6646742.1"/>
    </source>
</evidence>
<dbReference type="GO" id="GO:0016740">
    <property type="term" value="F:transferase activity"/>
    <property type="evidence" value="ECO:0007669"/>
    <property type="project" value="UniProtKB-KW"/>
</dbReference>
<feature type="domain" description="GCVT N-terminal" evidence="3">
    <location>
        <begin position="1"/>
        <end position="182"/>
    </location>
</feature>
<keyword evidence="5" id="KW-1185">Reference proteome</keyword>
<evidence type="ECO:0000259" key="3">
    <source>
        <dbReference type="Pfam" id="PF01571"/>
    </source>
</evidence>
<sequence length="421" mass="46955">MTDLHVEGPDALDVFADLGTNDFDGFEPGQAKQFVACSPDGYLIGDGILFHLDDEEFTLVGYGPINWVQYHLETGDYDATVERDEHGGIREGPPKSFRYQVQGPDAVALITEVADEPLPEIPFFNFREVSVAGHGSNPLRHGMMNEPGFEFVGPWELADDVRSAPMETGRDYDIRRIGGKAYPTNVITAAWMSIPLPAIYHDGMEAYREWLDAASFEGALAIGGSLDSADITDHDLTPFEAGHGRFVDFDHEFVGPKALAAETDTVGYRPVTDFDTLGCRKPSRTYSQQYENPDRERVTLVWDSDDVRDLYRSAFEDGDTYRYTDLPVPEWALTQNDKVLKGGDPVGIACNTRYLYWEERMFSLCAIDTDLAEPGTEVEIPRGDPDSGNPRVEDHVRKHVSATVAPAPYFEDKRKTADYSV</sequence>
<protein>
    <submittedName>
        <fullName evidence="4">Aminomethyl transferase family protein</fullName>
    </submittedName>
</protein>
<feature type="compositionally biased region" description="Basic and acidic residues" evidence="2">
    <location>
        <begin position="379"/>
        <end position="396"/>
    </location>
</feature>
<dbReference type="Pfam" id="PF01571">
    <property type="entry name" value="GCV_T"/>
    <property type="match status" value="1"/>
</dbReference>
<gene>
    <name evidence="4" type="ORF">H5V44_10670</name>
</gene>
<evidence type="ECO:0000313" key="5">
    <source>
        <dbReference type="Proteomes" id="UP000546257"/>
    </source>
</evidence>
<dbReference type="Proteomes" id="UP000546257">
    <property type="component" value="Unassembled WGS sequence"/>
</dbReference>
<dbReference type="InterPro" id="IPR006222">
    <property type="entry name" value="GCVT_N"/>
</dbReference>
<dbReference type="SUPFAM" id="SSF103025">
    <property type="entry name" value="Folate-binding domain"/>
    <property type="match status" value="1"/>
</dbReference>
<proteinExistence type="predicted"/>
<dbReference type="EMBL" id="JACKXD010000003">
    <property type="protein sequence ID" value="MBB6646742.1"/>
    <property type="molecule type" value="Genomic_DNA"/>
</dbReference>
<dbReference type="InterPro" id="IPR028896">
    <property type="entry name" value="GcvT/YgfZ/DmdA"/>
</dbReference>
<dbReference type="Gene3D" id="3.30.1360.120">
    <property type="entry name" value="Probable tRNA modification gtpase trme, domain 1"/>
    <property type="match status" value="1"/>
</dbReference>
<reference evidence="4 5" key="1">
    <citation type="submission" date="2020-08" db="EMBL/GenBank/DDBJ databases">
        <authorList>
            <person name="Seo M.-J."/>
        </authorList>
    </citation>
    <scope>NUCLEOTIDE SEQUENCE [LARGE SCALE GENOMIC DNA]</scope>
    <source>
        <strain evidence="4 5">MBLA0160</strain>
    </source>
</reference>
<evidence type="ECO:0000256" key="2">
    <source>
        <dbReference type="SAM" id="MobiDB-lite"/>
    </source>
</evidence>
<name>A0A7J9SJM9_9EURY</name>
<accession>A0A7J9SJM9</accession>
<dbReference type="InterPro" id="IPR027266">
    <property type="entry name" value="TrmE/GcvT-like"/>
</dbReference>
<dbReference type="GO" id="GO:0005829">
    <property type="term" value="C:cytosol"/>
    <property type="evidence" value="ECO:0007669"/>
    <property type="project" value="TreeGrafter"/>
</dbReference>
<comment type="caution">
    <text evidence="4">The sequence shown here is derived from an EMBL/GenBank/DDBJ whole genome shotgun (WGS) entry which is preliminary data.</text>
</comment>
<feature type="region of interest" description="Disordered" evidence="2">
    <location>
        <begin position="378"/>
        <end position="397"/>
    </location>
</feature>
<dbReference type="PANTHER" id="PTHR43757">
    <property type="entry name" value="AMINOMETHYLTRANSFERASE"/>
    <property type="match status" value="1"/>
</dbReference>
<feature type="binding site" evidence="1">
    <location>
        <position position="150"/>
    </location>
    <ligand>
        <name>substrate</name>
    </ligand>
</feature>
<keyword evidence="4" id="KW-0808">Transferase</keyword>
<dbReference type="AlphaFoldDB" id="A0A7J9SJM9"/>
<evidence type="ECO:0000256" key="1">
    <source>
        <dbReference type="PIRSR" id="PIRSR006487-1"/>
    </source>
</evidence>